<organism evidence="2 3">
    <name type="scientific">Meloidogyne hapla</name>
    <name type="common">Root-knot nematode worm</name>
    <dbReference type="NCBI Taxonomy" id="6305"/>
    <lineage>
        <taxon>Eukaryota</taxon>
        <taxon>Metazoa</taxon>
        <taxon>Ecdysozoa</taxon>
        <taxon>Nematoda</taxon>
        <taxon>Chromadorea</taxon>
        <taxon>Rhabditida</taxon>
        <taxon>Tylenchina</taxon>
        <taxon>Tylenchomorpha</taxon>
        <taxon>Tylenchoidea</taxon>
        <taxon>Meloidogynidae</taxon>
        <taxon>Meloidogyninae</taxon>
        <taxon>Meloidogyne</taxon>
    </lineage>
</organism>
<feature type="compositionally biased region" description="Basic and acidic residues" evidence="1">
    <location>
        <begin position="175"/>
        <end position="191"/>
    </location>
</feature>
<feature type="compositionally biased region" description="Low complexity" evidence="1">
    <location>
        <begin position="29"/>
        <end position="45"/>
    </location>
</feature>
<evidence type="ECO:0000313" key="3">
    <source>
        <dbReference type="WBParaSite" id="MhA1_Contig502.frz3.gene2"/>
    </source>
</evidence>
<feature type="region of interest" description="Disordered" evidence="1">
    <location>
        <begin position="24"/>
        <end position="341"/>
    </location>
</feature>
<dbReference type="Proteomes" id="UP000095281">
    <property type="component" value="Unplaced"/>
</dbReference>
<name>A0A1I8BRX6_MELHA</name>
<evidence type="ECO:0000313" key="2">
    <source>
        <dbReference type="Proteomes" id="UP000095281"/>
    </source>
</evidence>
<dbReference type="WBParaSite" id="MhA1_Contig502.frz3.gene2">
    <property type="protein sequence ID" value="MhA1_Contig502.frz3.gene2"/>
    <property type="gene ID" value="MhA1_Contig502.frz3.gene2"/>
</dbReference>
<proteinExistence type="predicted"/>
<feature type="region of interest" description="Disordered" evidence="1">
    <location>
        <begin position="378"/>
        <end position="425"/>
    </location>
</feature>
<sequence length="517" mass="59959">MKLKKLKRQLCLVTMKILKLKQVQRNQKEPSSSSEIIPKINSSIIDNDDEGNLKNDRTTAGVEDEAEIKSKTTSSPKGNKYWDFDQLKLPENTTKNTEGSETEEELKQIKISTSIKDSKSKEINKKDLENEEVQIETTKNLEKRKGAHRKGSRSRSFEVNSREHRREGHKRKGGKSKEIHHGSRSRSEEYRRRSKERHRSSEERHRHGKIKGGRRGSRSEEILTRTSKEASKEVEKENLKEISKENLKKSVEERSEGSLRKRDETKEKQLEKGKEIEENLDESRKIENEDGGKLVGRREEDGKLNEEKKEISKEIISAEERKRKSEDSTETKTKTKFEKSEEIKIDKKETKEIELDNDKDISVVKRENIRNKTEAINCEENRETRGENTKKKNVKTRQNGIKMEELTNNDSKNKRKSSRKNLNNDGKATEFFSAIDDELTENEANRISVDEETQILQKPQAPKAKAMHLKDKLTSVGITTERTIHEGTPYIFDCVSEVDDRGELLCTEWARGGYFNF</sequence>
<feature type="compositionally biased region" description="Basic and acidic residues" evidence="1">
    <location>
        <begin position="217"/>
        <end position="341"/>
    </location>
</feature>
<keyword evidence="2" id="KW-1185">Reference proteome</keyword>
<feature type="compositionally biased region" description="Basic and acidic residues" evidence="1">
    <location>
        <begin position="378"/>
        <end position="390"/>
    </location>
</feature>
<feature type="compositionally biased region" description="Basic and acidic residues" evidence="1">
    <location>
        <begin position="116"/>
        <end position="128"/>
    </location>
</feature>
<feature type="compositionally biased region" description="Basic residues" evidence="1">
    <location>
        <begin position="206"/>
        <end position="216"/>
    </location>
</feature>
<reference evidence="3" key="1">
    <citation type="submission" date="2016-11" db="UniProtKB">
        <authorList>
            <consortium name="WormBaseParasite"/>
        </authorList>
    </citation>
    <scope>IDENTIFICATION</scope>
</reference>
<protein>
    <submittedName>
        <fullName evidence="3">Uncharacterized protein</fullName>
    </submittedName>
</protein>
<dbReference type="AlphaFoldDB" id="A0A1I8BRX6"/>
<evidence type="ECO:0000256" key="1">
    <source>
        <dbReference type="SAM" id="MobiDB-lite"/>
    </source>
</evidence>
<accession>A0A1I8BRX6</accession>